<evidence type="ECO:0000313" key="3">
    <source>
        <dbReference type="Proteomes" id="UP000186136"/>
    </source>
</evidence>
<evidence type="ECO:0000256" key="1">
    <source>
        <dbReference type="SAM" id="MobiDB-lite"/>
    </source>
</evidence>
<gene>
    <name evidence="2" type="ORF">PMKS-002765</name>
</gene>
<organism evidence="2 3">
    <name type="scientific">Pichia membranifaciens</name>
    <dbReference type="NCBI Taxonomy" id="4926"/>
    <lineage>
        <taxon>Eukaryota</taxon>
        <taxon>Fungi</taxon>
        <taxon>Dikarya</taxon>
        <taxon>Ascomycota</taxon>
        <taxon>Saccharomycotina</taxon>
        <taxon>Pichiomycetes</taxon>
        <taxon>Pichiales</taxon>
        <taxon>Pichiaceae</taxon>
        <taxon>Pichia</taxon>
    </lineage>
</organism>
<keyword evidence="3" id="KW-1185">Reference proteome</keyword>
<name>A0A1Q2YIT6_9ASCO</name>
<dbReference type="EMBL" id="BDGI01000108">
    <property type="protein sequence ID" value="GAV29283.1"/>
    <property type="molecule type" value="Genomic_DNA"/>
</dbReference>
<feature type="region of interest" description="Disordered" evidence="1">
    <location>
        <begin position="1"/>
        <end position="120"/>
    </location>
</feature>
<reference evidence="2 3" key="1">
    <citation type="submission" date="2016-08" db="EMBL/GenBank/DDBJ databases">
        <title>Whole genome shotgun sequence of Pichia membranifaciens KS47-1.</title>
        <authorList>
            <person name="Konishi M."/>
            <person name="Ishida M."/>
            <person name="Arakawa T."/>
            <person name="Kato Y."/>
            <person name="Horiuchi J."/>
        </authorList>
    </citation>
    <scope>NUCLEOTIDE SEQUENCE [LARGE SCALE GENOMIC DNA]</scope>
    <source>
        <strain evidence="2 3">KS47-1</strain>
    </source>
</reference>
<evidence type="ECO:0000313" key="2">
    <source>
        <dbReference type="EMBL" id="GAV29283.1"/>
    </source>
</evidence>
<feature type="compositionally biased region" description="Polar residues" evidence="1">
    <location>
        <begin position="111"/>
        <end position="120"/>
    </location>
</feature>
<feature type="compositionally biased region" description="Basic and acidic residues" evidence="1">
    <location>
        <begin position="49"/>
        <end position="62"/>
    </location>
</feature>
<sequence>MHFQLMSPLTDTPAKRLGRADLPQEGYVQEEDAAAAAAEGKGAGFSDAGGRRRVEHQPKLEAARAGADASGCPGQPSAGRAGALRGGGRRRRVGRRSGGAGMEAERAGQTAPGQKQTHCP</sequence>
<proteinExistence type="predicted"/>
<accession>A0A1Q2YIT6</accession>
<protein>
    <submittedName>
        <fullName evidence="2">Uncharacterized protein</fullName>
    </submittedName>
</protein>
<comment type="caution">
    <text evidence="2">The sequence shown here is derived from an EMBL/GenBank/DDBJ whole genome shotgun (WGS) entry which is preliminary data.</text>
</comment>
<dbReference type="Proteomes" id="UP000186136">
    <property type="component" value="Unassembled WGS sequence"/>
</dbReference>
<dbReference type="AlphaFoldDB" id="A0A1Q2YIT6"/>